<organism evidence="1 2">
    <name type="scientific">Niastella populi</name>
    <dbReference type="NCBI Taxonomy" id="550983"/>
    <lineage>
        <taxon>Bacteria</taxon>
        <taxon>Pseudomonadati</taxon>
        <taxon>Bacteroidota</taxon>
        <taxon>Chitinophagia</taxon>
        <taxon>Chitinophagales</taxon>
        <taxon>Chitinophagaceae</taxon>
        <taxon>Niastella</taxon>
    </lineage>
</organism>
<dbReference type="Pfam" id="PF19781">
    <property type="entry name" value="DUF6266"/>
    <property type="match status" value="1"/>
</dbReference>
<dbReference type="OrthoDB" id="821958at2"/>
<dbReference type="Proteomes" id="UP000192276">
    <property type="component" value="Unassembled WGS sequence"/>
</dbReference>
<gene>
    <name evidence="1" type="ORF">A4R26_31705</name>
</gene>
<dbReference type="AlphaFoldDB" id="A0A1V9EP24"/>
<evidence type="ECO:0000313" key="1">
    <source>
        <dbReference type="EMBL" id="OQP47831.1"/>
    </source>
</evidence>
<reference evidence="2" key="1">
    <citation type="submission" date="2016-04" db="EMBL/GenBank/DDBJ databases">
        <authorList>
            <person name="Chen L."/>
            <person name="Zhuang W."/>
            <person name="Wang G."/>
        </authorList>
    </citation>
    <scope>NUCLEOTIDE SEQUENCE [LARGE SCALE GENOMIC DNA]</scope>
    <source>
        <strain evidence="2">208</strain>
    </source>
</reference>
<evidence type="ECO:0000313" key="2">
    <source>
        <dbReference type="Proteomes" id="UP000192276"/>
    </source>
</evidence>
<keyword evidence="2" id="KW-1185">Reference proteome</keyword>
<proteinExistence type="predicted"/>
<dbReference type="EMBL" id="LWBP01000239">
    <property type="protein sequence ID" value="OQP47831.1"/>
    <property type="molecule type" value="Genomic_DNA"/>
</dbReference>
<dbReference type="InterPro" id="IPR046233">
    <property type="entry name" value="DUF6266"/>
</dbReference>
<comment type="caution">
    <text evidence="1">The sequence shown here is derived from an EMBL/GenBank/DDBJ whole genome shotgun (WGS) entry which is preliminary data.</text>
</comment>
<sequence length="101" mass="11034">MGKMKNGILDAFSGTIGRVVGTLWRGVVIMRSKAHSLKKADTPKQQEQKAKFKIAADFTQTIYDLLIAGFRDQAVQMTGVNCGLSLILTEAIDGAYPDFPE</sequence>
<accession>A0A1V9EP24</accession>
<name>A0A1V9EP24_9BACT</name>
<protein>
    <submittedName>
        <fullName evidence="1">Uncharacterized protein</fullName>
    </submittedName>
</protein>
<dbReference type="RefSeq" id="WP_081170411.1">
    <property type="nucleotide sequence ID" value="NZ_LWBP01000239.1"/>
</dbReference>